<evidence type="ECO:0000256" key="9">
    <source>
        <dbReference type="RuleBase" id="RU003823"/>
    </source>
</evidence>
<dbReference type="SUPFAM" id="SSF54768">
    <property type="entry name" value="dsRNA-binding domain-like"/>
    <property type="match status" value="1"/>
</dbReference>
<protein>
    <recommendedName>
        <fullName evidence="7">Small ribosomal subunit protein uS5m</fullName>
    </recommendedName>
</protein>
<dbReference type="Proteomes" id="UP000095085">
    <property type="component" value="Unassembled WGS sequence"/>
</dbReference>
<dbReference type="PROSITE" id="PS50881">
    <property type="entry name" value="S5_DSRBD"/>
    <property type="match status" value="1"/>
</dbReference>
<dbReference type="EMBL" id="KV454539">
    <property type="protein sequence ID" value="ODV68596.1"/>
    <property type="molecule type" value="Genomic_DNA"/>
</dbReference>
<evidence type="ECO:0000256" key="2">
    <source>
        <dbReference type="ARBA" id="ARBA00008945"/>
    </source>
</evidence>
<evidence type="ECO:0000256" key="7">
    <source>
        <dbReference type="ARBA" id="ARBA00039335"/>
    </source>
</evidence>
<dbReference type="Pfam" id="PF00333">
    <property type="entry name" value="Ribosomal_S5"/>
    <property type="match status" value="1"/>
</dbReference>
<keyword evidence="4" id="KW-0496">Mitochondrion</keyword>
<dbReference type="OrthoDB" id="309483at2759"/>
<dbReference type="STRING" id="984485.A0A1E4RMY4"/>
<dbReference type="Pfam" id="PF03719">
    <property type="entry name" value="Ribosomal_S5_C"/>
    <property type="match status" value="1"/>
</dbReference>
<dbReference type="InterPro" id="IPR000851">
    <property type="entry name" value="Ribosomal_uS5"/>
</dbReference>
<dbReference type="GO" id="GO:0003735">
    <property type="term" value="F:structural constituent of ribosome"/>
    <property type="evidence" value="ECO:0007669"/>
    <property type="project" value="UniProtKB-UniRule"/>
</dbReference>
<evidence type="ECO:0000256" key="8">
    <source>
        <dbReference type="PROSITE-ProRule" id="PRU00268"/>
    </source>
</evidence>
<keyword evidence="3 8" id="KW-0689">Ribosomal protein</keyword>
<name>A0A1E4RMY4_9ASCO</name>
<evidence type="ECO:0000259" key="10">
    <source>
        <dbReference type="PROSITE" id="PS50881"/>
    </source>
</evidence>
<keyword evidence="5 8" id="KW-0687">Ribonucleoprotein</keyword>
<dbReference type="FunFam" id="3.30.160.20:FF:000022">
    <property type="entry name" value="28S ribosomal protein S5, mitochondrial"/>
    <property type="match status" value="1"/>
</dbReference>
<dbReference type="GO" id="GO:0003723">
    <property type="term" value="F:RNA binding"/>
    <property type="evidence" value="ECO:0007669"/>
    <property type="project" value="InterPro"/>
</dbReference>
<sequence>MFRTALQGRSHITSVSRATLRLLATSPRCFQKKPTGGDVPNKKIDSHLNFLSKYYNQDLLQSIKITESLVDPETVLGLSKKGPNAKSKVAPTNESFDYSITDAKWQEPILYPNQPDKKTPYPSIPNVAAPDNTHLKIRFQSNKTDARPSLRDVAEEQATGIAKLTGLDKQKIRNLYSRAIYLRRVSCQTRKGKIPSFYCLTVVGNKDGLIGLGEGKSRDGMRVAIRKAHWNAIKNLTPIPRYENRTIIGNIDYKFHAVKLSLRSAPAGFGLRVNPNIFEVCQAAGIKDLGGKVFKSRNKMNTVKGFVEALTKQRSLEDLAAGRGKKVLDLRKVYYSA</sequence>
<dbReference type="GO" id="GO:0006412">
    <property type="term" value="P:translation"/>
    <property type="evidence" value="ECO:0007669"/>
    <property type="project" value="InterPro"/>
</dbReference>
<dbReference type="Gene3D" id="3.30.160.20">
    <property type="match status" value="1"/>
</dbReference>
<dbReference type="InterPro" id="IPR018192">
    <property type="entry name" value="Ribosomal_uS5_N_CS"/>
</dbReference>
<dbReference type="AlphaFoldDB" id="A0A1E4RMY4"/>
<evidence type="ECO:0000256" key="3">
    <source>
        <dbReference type="ARBA" id="ARBA00022980"/>
    </source>
</evidence>
<dbReference type="InterPro" id="IPR014721">
    <property type="entry name" value="Ribsml_uS5_D2-typ_fold_subgr"/>
</dbReference>
<dbReference type="PANTHER" id="PTHR48277:SF1">
    <property type="entry name" value="MITOCHONDRIAL RIBOSOMAL PROTEIN S5"/>
    <property type="match status" value="1"/>
</dbReference>
<dbReference type="InterPro" id="IPR020568">
    <property type="entry name" value="Ribosomal_Su5_D2-typ_SF"/>
</dbReference>
<reference evidence="12" key="1">
    <citation type="submission" date="2016-05" db="EMBL/GenBank/DDBJ databases">
        <title>Comparative genomics of biotechnologically important yeasts.</title>
        <authorList>
            <consortium name="DOE Joint Genome Institute"/>
            <person name="Riley R."/>
            <person name="Haridas S."/>
            <person name="Wolfe K.H."/>
            <person name="Lopes M.R."/>
            <person name="Hittinger C.T."/>
            <person name="Goker M."/>
            <person name="Salamov A."/>
            <person name="Wisecaver J."/>
            <person name="Long T.M."/>
            <person name="Aerts A.L."/>
            <person name="Barry K."/>
            <person name="Choi C."/>
            <person name="Clum A."/>
            <person name="Coughlan A.Y."/>
            <person name="Deshpande S."/>
            <person name="Douglass A.P."/>
            <person name="Hanson S.J."/>
            <person name="Klenk H.-P."/>
            <person name="Labutti K."/>
            <person name="Lapidus A."/>
            <person name="Lindquist E."/>
            <person name="Lipzen A."/>
            <person name="Meier-Kolthoff J.P."/>
            <person name="Ohm R.A."/>
            <person name="Otillar R.P."/>
            <person name="Pangilinan J."/>
            <person name="Peng Y."/>
            <person name="Rokas A."/>
            <person name="Rosa C.A."/>
            <person name="Scheuner C."/>
            <person name="Sibirny A.A."/>
            <person name="Slot J.C."/>
            <person name="Stielow J.B."/>
            <person name="Sun H."/>
            <person name="Kurtzman C.P."/>
            <person name="Blackwell M."/>
            <person name="Grigoriev I.V."/>
            <person name="Jeffries T.W."/>
        </authorList>
    </citation>
    <scope>NUCLEOTIDE SEQUENCE [LARGE SCALE GENOMIC DNA]</scope>
    <source>
        <strain evidence="12">NRRL Y-1933</strain>
    </source>
</reference>
<dbReference type="RefSeq" id="XP_020077663.1">
    <property type="nucleotide sequence ID" value="XM_020220794.1"/>
</dbReference>
<evidence type="ECO:0000256" key="6">
    <source>
        <dbReference type="ARBA" id="ARBA00037226"/>
    </source>
</evidence>
<dbReference type="InterPro" id="IPR013810">
    <property type="entry name" value="Ribosomal_uS5_N"/>
</dbReference>
<dbReference type="InterPro" id="IPR005324">
    <property type="entry name" value="Ribosomal_uS5_C"/>
</dbReference>
<organism evidence="11 12">
    <name type="scientific">Hyphopichia burtonii NRRL Y-1933</name>
    <dbReference type="NCBI Taxonomy" id="984485"/>
    <lineage>
        <taxon>Eukaryota</taxon>
        <taxon>Fungi</taxon>
        <taxon>Dikarya</taxon>
        <taxon>Ascomycota</taxon>
        <taxon>Saccharomycotina</taxon>
        <taxon>Pichiomycetes</taxon>
        <taxon>Debaryomycetaceae</taxon>
        <taxon>Hyphopichia</taxon>
    </lineage>
</organism>
<evidence type="ECO:0000256" key="1">
    <source>
        <dbReference type="ARBA" id="ARBA00004173"/>
    </source>
</evidence>
<comment type="function">
    <text evidence="6">Component of the mitochondrial ribosome (mitoribosome), a dedicated translation machinery responsible for the synthesis of mitochondrial genome-encoded proteins, including at least some of the essential transmembrane subunits of the mitochondrial respiratory chain. The mitoribosomes are attached to the mitochondrial inner membrane and translation products are cotranslationally integrated into the membrane.</text>
</comment>
<dbReference type="SUPFAM" id="SSF54211">
    <property type="entry name" value="Ribosomal protein S5 domain 2-like"/>
    <property type="match status" value="1"/>
</dbReference>
<gene>
    <name evidence="11" type="ORF">HYPBUDRAFT_152006</name>
</gene>
<feature type="domain" description="S5 DRBM" evidence="10">
    <location>
        <begin position="175"/>
        <end position="239"/>
    </location>
</feature>
<evidence type="ECO:0000256" key="5">
    <source>
        <dbReference type="ARBA" id="ARBA00023274"/>
    </source>
</evidence>
<dbReference type="FunFam" id="3.30.230.10:FF:000041">
    <property type="entry name" value="37S ribosomal protein S5"/>
    <property type="match status" value="1"/>
</dbReference>
<comment type="similarity">
    <text evidence="2 9">Belongs to the universal ribosomal protein uS5 family.</text>
</comment>
<dbReference type="GeneID" id="30995344"/>
<dbReference type="GO" id="GO:0005763">
    <property type="term" value="C:mitochondrial small ribosomal subunit"/>
    <property type="evidence" value="ECO:0007669"/>
    <property type="project" value="EnsemblFungi"/>
</dbReference>
<evidence type="ECO:0000256" key="4">
    <source>
        <dbReference type="ARBA" id="ARBA00023128"/>
    </source>
</evidence>
<accession>A0A1E4RMY4</accession>
<dbReference type="PANTHER" id="PTHR48277">
    <property type="entry name" value="MITOCHONDRIAL RIBOSOMAL PROTEIN S5"/>
    <property type="match status" value="1"/>
</dbReference>
<evidence type="ECO:0000313" key="11">
    <source>
        <dbReference type="EMBL" id="ODV68596.1"/>
    </source>
</evidence>
<dbReference type="PROSITE" id="PS00585">
    <property type="entry name" value="RIBOSOMAL_S5"/>
    <property type="match status" value="1"/>
</dbReference>
<comment type="subcellular location">
    <subcellularLocation>
        <location evidence="1">Mitochondrion</location>
    </subcellularLocation>
</comment>
<evidence type="ECO:0000313" key="12">
    <source>
        <dbReference type="Proteomes" id="UP000095085"/>
    </source>
</evidence>
<proteinExistence type="inferred from homology"/>
<keyword evidence="12" id="KW-1185">Reference proteome</keyword>
<dbReference type="Gene3D" id="3.30.230.10">
    <property type="match status" value="1"/>
</dbReference>